<dbReference type="InterPro" id="IPR034660">
    <property type="entry name" value="DinB/YfiT-like"/>
</dbReference>
<evidence type="ECO:0000313" key="2">
    <source>
        <dbReference type="EMBL" id="MBL7630772.1"/>
    </source>
</evidence>
<dbReference type="NCBIfam" id="TIGR03083">
    <property type="entry name" value="maleylpyruvate isomerase family mycothiol-dependent enzyme"/>
    <property type="match status" value="1"/>
</dbReference>
<dbReference type="NCBIfam" id="TIGR03086">
    <property type="entry name" value="TIGR03086 family metal-binding protein"/>
    <property type="match status" value="1"/>
</dbReference>
<gene>
    <name evidence="2" type="ORF">I7412_27155</name>
</gene>
<protein>
    <submittedName>
        <fullName evidence="2">TIGR03086 family protein</fullName>
    </submittedName>
</protein>
<dbReference type="Gene3D" id="1.20.120.450">
    <property type="entry name" value="dinb family like domain"/>
    <property type="match status" value="1"/>
</dbReference>
<sequence>MSDAKILLHAAAAPLPEIIDSIGPHRLGAATPCAGFDLRGLVNHLLFWGPSLAGAGRKEVVPPPAESETAVDLTAEDWASDLKGQVERLVGAWSEPDAWEGVTRMGGAMELPAELVAGMVVGELVVHGWDLARAVGRRPSWDGDVLEYLYGEIARSAELGREMGVYGPEIPVPAGAPMLDRVLGLSGRDPAWAPKAS</sequence>
<dbReference type="RefSeq" id="WP_203002853.1">
    <property type="nucleotide sequence ID" value="NZ_JADWYU010000145.1"/>
</dbReference>
<dbReference type="Proteomes" id="UP000604475">
    <property type="component" value="Unassembled WGS sequence"/>
</dbReference>
<dbReference type="InterPro" id="IPR017517">
    <property type="entry name" value="Maleyloyr_isom"/>
</dbReference>
<reference evidence="2" key="1">
    <citation type="submission" date="2020-12" db="EMBL/GenBank/DDBJ databases">
        <title>Genomic characterization of non-nitrogen-fixing Frankia strains.</title>
        <authorList>
            <person name="Carlos-Shanley C."/>
            <person name="Guerra T."/>
            <person name="Hahn D."/>
        </authorList>
    </citation>
    <scope>NUCLEOTIDE SEQUENCE</scope>
    <source>
        <strain evidence="2">CN6</strain>
    </source>
</reference>
<proteinExistence type="predicted"/>
<dbReference type="SUPFAM" id="SSF109854">
    <property type="entry name" value="DinB/YfiT-like putative metalloenzymes"/>
    <property type="match status" value="1"/>
</dbReference>
<feature type="domain" description="Mycothiol-dependent maleylpyruvate isomerase metal-binding" evidence="1">
    <location>
        <begin position="9"/>
        <end position="132"/>
    </location>
</feature>
<name>A0A937RIF8_9ACTN</name>
<evidence type="ECO:0000313" key="3">
    <source>
        <dbReference type="Proteomes" id="UP000604475"/>
    </source>
</evidence>
<organism evidence="2 3">
    <name type="scientific">Frankia nepalensis</name>
    <dbReference type="NCBI Taxonomy" id="1836974"/>
    <lineage>
        <taxon>Bacteria</taxon>
        <taxon>Bacillati</taxon>
        <taxon>Actinomycetota</taxon>
        <taxon>Actinomycetes</taxon>
        <taxon>Frankiales</taxon>
        <taxon>Frankiaceae</taxon>
        <taxon>Frankia</taxon>
    </lineage>
</organism>
<dbReference type="InterPro" id="IPR017520">
    <property type="entry name" value="CHP03086"/>
</dbReference>
<dbReference type="EMBL" id="JAEACQ010000254">
    <property type="protein sequence ID" value="MBL7630772.1"/>
    <property type="molecule type" value="Genomic_DNA"/>
</dbReference>
<dbReference type="InterPro" id="IPR024344">
    <property type="entry name" value="MDMPI_metal-binding"/>
</dbReference>
<dbReference type="AlphaFoldDB" id="A0A937RIF8"/>
<accession>A0A937RIF8</accession>
<dbReference type="Pfam" id="PF11716">
    <property type="entry name" value="MDMPI_N"/>
    <property type="match status" value="1"/>
</dbReference>
<dbReference type="GO" id="GO:0046872">
    <property type="term" value="F:metal ion binding"/>
    <property type="evidence" value="ECO:0007669"/>
    <property type="project" value="InterPro"/>
</dbReference>
<keyword evidence="3" id="KW-1185">Reference proteome</keyword>
<evidence type="ECO:0000259" key="1">
    <source>
        <dbReference type="Pfam" id="PF11716"/>
    </source>
</evidence>
<comment type="caution">
    <text evidence="2">The sequence shown here is derived from an EMBL/GenBank/DDBJ whole genome shotgun (WGS) entry which is preliminary data.</text>
</comment>